<evidence type="ECO:0000256" key="1">
    <source>
        <dbReference type="ARBA" id="ARBA00023015"/>
    </source>
</evidence>
<dbReference type="GO" id="GO:0003700">
    <property type="term" value="F:DNA-binding transcription factor activity"/>
    <property type="evidence" value="ECO:0007669"/>
    <property type="project" value="TreeGrafter"/>
</dbReference>
<dbReference type="InterPro" id="IPR005471">
    <property type="entry name" value="Tscrpt_reg_IclR_N"/>
</dbReference>
<evidence type="ECO:0000313" key="5">
    <source>
        <dbReference type="Proteomes" id="UP000256269"/>
    </source>
</evidence>
<evidence type="ECO:0000256" key="2">
    <source>
        <dbReference type="ARBA" id="ARBA00023163"/>
    </source>
</evidence>
<comment type="caution">
    <text evidence="4">The sequence shown here is derived from an EMBL/GenBank/DDBJ whole genome shotgun (WGS) entry which is preliminary data.</text>
</comment>
<dbReference type="InterPro" id="IPR036390">
    <property type="entry name" value="WH_DNA-bd_sf"/>
</dbReference>
<dbReference type="Pfam" id="PF09339">
    <property type="entry name" value="HTH_IclR"/>
    <property type="match status" value="1"/>
</dbReference>
<dbReference type="InterPro" id="IPR050707">
    <property type="entry name" value="HTH_MetabolicPath_Reg"/>
</dbReference>
<dbReference type="PROSITE" id="PS51077">
    <property type="entry name" value="HTH_ICLR"/>
    <property type="match status" value="1"/>
</dbReference>
<keyword evidence="1" id="KW-0805">Transcription regulation</keyword>
<feature type="domain" description="HTH iclR-type" evidence="3">
    <location>
        <begin position="1"/>
        <end position="58"/>
    </location>
</feature>
<keyword evidence="4" id="KW-0238">DNA-binding</keyword>
<sequence>MVEAAFAVLDEVREQEPARLLDLAAATGIPRPTVHRLLGQLVAVGAVRRDGSRYRLGAGLLNFTAGGRVERQLRTAAARPVAELAARTGAGVTLTIRIGGDAVCLDMIDAQRPLGVSAEPGESLPDGTAQARALMHGRPCIDAGGVLRGLSCVAVPIRLSGGATAAITTLVHGSQPSPALVDATRATAARITGRMAAGQ</sequence>
<accession>A0A3E0HEV3</accession>
<dbReference type="InterPro" id="IPR029016">
    <property type="entry name" value="GAF-like_dom_sf"/>
</dbReference>
<dbReference type="Gene3D" id="3.30.450.40">
    <property type="match status" value="1"/>
</dbReference>
<dbReference type="SUPFAM" id="SSF55781">
    <property type="entry name" value="GAF domain-like"/>
    <property type="match status" value="1"/>
</dbReference>
<evidence type="ECO:0000313" key="4">
    <source>
        <dbReference type="EMBL" id="REH43804.1"/>
    </source>
</evidence>
<dbReference type="GO" id="GO:0045892">
    <property type="term" value="P:negative regulation of DNA-templated transcription"/>
    <property type="evidence" value="ECO:0007669"/>
    <property type="project" value="TreeGrafter"/>
</dbReference>
<proteinExistence type="predicted"/>
<dbReference type="SUPFAM" id="SSF46785">
    <property type="entry name" value="Winged helix' DNA-binding domain"/>
    <property type="match status" value="1"/>
</dbReference>
<dbReference type="GO" id="GO:0003677">
    <property type="term" value="F:DNA binding"/>
    <property type="evidence" value="ECO:0007669"/>
    <property type="project" value="UniProtKB-KW"/>
</dbReference>
<dbReference type="SMART" id="SM00346">
    <property type="entry name" value="HTH_ICLR"/>
    <property type="match status" value="1"/>
</dbReference>
<reference evidence="4 5" key="1">
    <citation type="submission" date="2018-08" db="EMBL/GenBank/DDBJ databases">
        <title>Genomic Encyclopedia of Archaeal and Bacterial Type Strains, Phase II (KMG-II): from individual species to whole genera.</title>
        <authorList>
            <person name="Goeker M."/>
        </authorList>
    </citation>
    <scope>NUCLEOTIDE SEQUENCE [LARGE SCALE GENOMIC DNA]</scope>
    <source>
        <strain evidence="4 5">DSM 45791</strain>
    </source>
</reference>
<evidence type="ECO:0000259" key="3">
    <source>
        <dbReference type="PROSITE" id="PS51077"/>
    </source>
</evidence>
<name>A0A3E0HEV3_9PSEU</name>
<dbReference type="Gene3D" id="1.10.10.10">
    <property type="entry name" value="Winged helix-like DNA-binding domain superfamily/Winged helix DNA-binding domain"/>
    <property type="match status" value="1"/>
</dbReference>
<dbReference type="InterPro" id="IPR036388">
    <property type="entry name" value="WH-like_DNA-bd_sf"/>
</dbReference>
<keyword evidence="5" id="KW-1185">Reference proteome</keyword>
<dbReference type="PANTHER" id="PTHR30136:SF24">
    <property type="entry name" value="HTH-TYPE TRANSCRIPTIONAL REPRESSOR ALLR"/>
    <property type="match status" value="1"/>
</dbReference>
<gene>
    <name evidence="4" type="ORF">BCF44_109347</name>
</gene>
<dbReference type="EMBL" id="QUNO01000009">
    <property type="protein sequence ID" value="REH43804.1"/>
    <property type="molecule type" value="Genomic_DNA"/>
</dbReference>
<keyword evidence="2" id="KW-0804">Transcription</keyword>
<organism evidence="4 5">
    <name type="scientific">Kutzneria buriramensis</name>
    <dbReference type="NCBI Taxonomy" id="1045776"/>
    <lineage>
        <taxon>Bacteria</taxon>
        <taxon>Bacillati</taxon>
        <taxon>Actinomycetota</taxon>
        <taxon>Actinomycetes</taxon>
        <taxon>Pseudonocardiales</taxon>
        <taxon>Pseudonocardiaceae</taxon>
        <taxon>Kutzneria</taxon>
    </lineage>
</organism>
<dbReference type="AlphaFoldDB" id="A0A3E0HEV3"/>
<dbReference type="PANTHER" id="PTHR30136">
    <property type="entry name" value="HELIX-TURN-HELIX TRANSCRIPTIONAL REGULATOR, ICLR FAMILY"/>
    <property type="match status" value="1"/>
</dbReference>
<protein>
    <submittedName>
        <fullName evidence="4">DNA-binding IclR family transcriptional regulator</fullName>
    </submittedName>
</protein>
<dbReference type="Proteomes" id="UP000256269">
    <property type="component" value="Unassembled WGS sequence"/>
</dbReference>